<dbReference type="Pfam" id="PF08281">
    <property type="entry name" value="Sigma70_r4_2"/>
    <property type="match status" value="1"/>
</dbReference>
<feature type="domain" description="RNA polymerase sigma factor 70 region 4 type 2" evidence="7">
    <location>
        <begin position="106"/>
        <end position="157"/>
    </location>
</feature>
<dbReference type="AlphaFoldDB" id="A0A0M0LNY8"/>
<dbReference type="SUPFAM" id="SSF88659">
    <property type="entry name" value="Sigma3 and sigma4 domains of RNA polymerase sigma factors"/>
    <property type="match status" value="1"/>
</dbReference>
<reference evidence="9" key="1">
    <citation type="submission" date="2015-08" db="EMBL/GenBank/DDBJ databases">
        <title>Fjat-10028 dsm 16317.</title>
        <authorList>
            <person name="Liu B."/>
            <person name="Wang J."/>
            <person name="Zhu Y."/>
            <person name="Liu G."/>
            <person name="Chen Q."/>
            <person name="Chen Z."/>
            <person name="Lan J."/>
            <person name="Che J."/>
            <person name="Ge C."/>
            <person name="Shi H."/>
            <person name="Pan Z."/>
            <person name="Liu X."/>
        </authorList>
    </citation>
    <scope>NUCLEOTIDE SEQUENCE [LARGE SCALE GENOMIC DNA]</scope>
    <source>
        <strain evidence="9">DSM 16317</strain>
    </source>
</reference>
<dbReference type="InterPro" id="IPR013249">
    <property type="entry name" value="RNA_pol_sigma70_r4_t2"/>
</dbReference>
<protein>
    <recommendedName>
        <fullName evidence="10">RNA polymerase subunit sigma-70</fullName>
    </recommendedName>
</protein>
<dbReference type="NCBIfam" id="TIGR02937">
    <property type="entry name" value="sigma70-ECF"/>
    <property type="match status" value="1"/>
</dbReference>
<dbReference type="PANTHER" id="PTHR43133:SF8">
    <property type="entry name" value="RNA POLYMERASE SIGMA FACTOR HI_1459-RELATED"/>
    <property type="match status" value="1"/>
</dbReference>
<name>A0A0M0LNY8_9BACL</name>
<keyword evidence="3" id="KW-0731">Sigma factor</keyword>
<accession>A0A0M0LNY8</accession>
<dbReference type="Gene3D" id="1.10.1740.10">
    <property type="match status" value="1"/>
</dbReference>
<evidence type="ECO:0000259" key="7">
    <source>
        <dbReference type="Pfam" id="PF08281"/>
    </source>
</evidence>
<dbReference type="InterPro" id="IPR014284">
    <property type="entry name" value="RNA_pol_sigma-70_dom"/>
</dbReference>
<evidence type="ECO:0000256" key="1">
    <source>
        <dbReference type="ARBA" id="ARBA00010641"/>
    </source>
</evidence>
<organism evidence="8 9">
    <name type="scientific">Viridibacillus arvi</name>
    <dbReference type="NCBI Taxonomy" id="263475"/>
    <lineage>
        <taxon>Bacteria</taxon>
        <taxon>Bacillati</taxon>
        <taxon>Bacillota</taxon>
        <taxon>Bacilli</taxon>
        <taxon>Bacillales</taxon>
        <taxon>Caryophanaceae</taxon>
        <taxon>Viridibacillus</taxon>
    </lineage>
</organism>
<dbReference type="Pfam" id="PF04542">
    <property type="entry name" value="Sigma70_r2"/>
    <property type="match status" value="1"/>
</dbReference>
<evidence type="ECO:0000313" key="8">
    <source>
        <dbReference type="EMBL" id="KOO52602.1"/>
    </source>
</evidence>
<dbReference type="InterPro" id="IPR036388">
    <property type="entry name" value="WH-like_DNA-bd_sf"/>
</dbReference>
<dbReference type="InterPro" id="IPR007627">
    <property type="entry name" value="RNA_pol_sigma70_r2"/>
</dbReference>
<dbReference type="InterPro" id="IPR013325">
    <property type="entry name" value="RNA_pol_sigma_r2"/>
</dbReference>
<sequence length="172" mass="20209">MQEPFKKLYISHSDGIYKYIFFMVNNKELAEDLTQETFFKAIKQFQTFRNEAAVTTWLKRIARNLVYDHYRKKRLIQFLPLTHKMDYQDDTQTPMEVVETGEEMVILYGALRKLKISHRETIVLRKIEGLSVKETAQFLECTEAKVKNNTVRAIAALQKILQEGGHDDGSFR</sequence>
<keyword evidence="2" id="KW-0805">Transcription regulation</keyword>
<evidence type="ECO:0000259" key="6">
    <source>
        <dbReference type="Pfam" id="PF04542"/>
    </source>
</evidence>
<comment type="caution">
    <text evidence="8">The sequence shown here is derived from an EMBL/GenBank/DDBJ whole genome shotgun (WGS) entry which is preliminary data.</text>
</comment>
<evidence type="ECO:0008006" key="10">
    <source>
        <dbReference type="Google" id="ProtNLM"/>
    </source>
</evidence>
<dbReference type="SUPFAM" id="SSF88946">
    <property type="entry name" value="Sigma2 domain of RNA polymerase sigma factors"/>
    <property type="match status" value="1"/>
</dbReference>
<keyword evidence="5" id="KW-0804">Transcription</keyword>
<evidence type="ECO:0000313" key="9">
    <source>
        <dbReference type="Proteomes" id="UP000036867"/>
    </source>
</evidence>
<feature type="domain" description="RNA polymerase sigma-70 region 2" evidence="6">
    <location>
        <begin position="8"/>
        <end position="74"/>
    </location>
</feature>
<dbReference type="Proteomes" id="UP000036867">
    <property type="component" value="Unassembled WGS sequence"/>
</dbReference>
<dbReference type="PANTHER" id="PTHR43133">
    <property type="entry name" value="RNA POLYMERASE ECF-TYPE SIGMA FACTO"/>
    <property type="match status" value="1"/>
</dbReference>
<dbReference type="GO" id="GO:0006352">
    <property type="term" value="P:DNA-templated transcription initiation"/>
    <property type="evidence" value="ECO:0007669"/>
    <property type="project" value="InterPro"/>
</dbReference>
<keyword evidence="9" id="KW-1185">Reference proteome</keyword>
<evidence type="ECO:0000256" key="3">
    <source>
        <dbReference type="ARBA" id="ARBA00023082"/>
    </source>
</evidence>
<dbReference type="Gene3D" id="1.10.10.10">
    <property type="entry name" value="Winged helix-like DNA-binding domain superfamily/Winged helix DNA-binding domain"/>
    <property type="match status" value="1"/>
</dbReference>
<gene>
    <name evidence="8" type="ORF">AMD00_01945</name>
</gene>
<evidence type="ECO:0000256" key="5">
    <source>
        <dbReference type="ARBA" id="ARBA00023163"/>
    </source>
</evidence>
<dbReference type="InterPro" id="IPR013324">
    <property type="entry name" value="RNA_pol_sigma_r3/r4-like"/>
</dbReference>
<dbReference type="STRING" id="263475.AMD00_01945"/>
<evidence type="ECO:0000256" key="2">
    <source>
        <dbReference type="ARBA" id="ARBA00023015"/>
    </source>
</evidence>
<keyword evidence="4" id="KW-0238">DNA-binding</keyword>
<dbReference type="InterPro" id="IPR039425">
    <property type="entry name" value="RNA_pol_sigma-70-like"/>
</dbReference>
<dbReference type="GO" id="GO:0016987">
    <property type="term" value="F:sigma factor activity"/>
    <property type="evidence" value="ECO:0007669"/>
    <property type="project" value="UniProtKB-KW"/>
</dbReference>
<dbReference type="EMBL" id="LILB01000001">
    <property type="protein sequence ID" value="KOO52602.1"/>
    <property type="molecule type" value="Genomic_DNA"/>
</dbReference>
<proteinExistence type="inferred from homology"/>
<dbReference type="GO" id="GO:0003677">
    <property type="term" value="F:DNA binding"/>
    <property type="evidence" value="ECO:0007669"/>
    <property type="project" value="UniProtKB-KW"/>
</dbReference>
<evidence type="ECO:0000256" key="4">
    <source>
        <dbReference type="ARBA" id="ARBA00023125"/>
    </source>
</evidence>
<comment type="similarity">
    <text evidence="1">Belongs to the sigma-70 factor family. ECF subfamily.</text>
</comment>